<feature type="transmembrane region" description="Helical" evidence="6">
    <location>
        <begin position="94"/>
        <end position="118"/>
    </location>
</feature>
<dbReference type="GO" id="GO:0005886">
    <property type="term" value="C:plasma membrane"/>
    <property type="evidence" value="ECO:0007669"/>
    <property type="project" value="TreeGrafter"/>
</dbReference>
<keyword evidence="2 6" id="KW-0812">Transmembrane</keyword>
<feature type="transmembrane region" description="Helical" evidence="6">
    <location>
        <begin position="139"/>
        <end position="158"/>
    </location>
</feature>
<name>A0AAD3D2J5_9STRA</name>
<dbReference type="Proteomes" id="UP001054902">
    <property type="component" value="Unassembled WGS sequence"/>
</dbReference>
<organism evidence="8 9">
    <name type="scientific">Chaetoceros tenuissimus</name>
    <dbReference type="NCBI Taxonomy" id="426638"/>
    <lineage>
        <taxon>Eukaryota</taxon>
        <taxon>Sar</taxon>
        <taxon>Stramenopiles</taxon>
        <taxon>Ochrophyta</taxon>
        <taxon>Bacillariophyta</taxon>
        <taxon>Coscinodiscophyceae</taxon>
        <taxon>Chaetocerotophycidae</taxon>
        <taxon>Chaetocerotales</taxon>
        <taxon>Chaetocerotaceae</taxon>
        <taxon>Chaetoceros</taxon>
    </lineage>
</organism>
<feature type="transmembrane region" description="Helical" evidence="6">
    <location>
        <begin position="276"/>
        <end position="293"/>
    </location>
</feature>
<dbReference type="Gene3D" id="1.20.1070.10">
    <property type="entry name" value="Rhodopsin 7-helix transmembrane proteins"/>
    <property type="match status" value="1"/>
</dbReference>
<feature type="transmembrane region" description="Helical" evidence="6">
    <location>
        <begin position="178"/>
        <end position="207"/>
    </location>
</feature>
<dbReference type="AlphaFoldDB" id="A0AAD3D2J5"/>
<dbReference type="GO" id="GO:0007189">
    <property type="term" value="P:adenylate cyclase-activating G protein-coupled receptor signaling pathway"/>
    <property type="evidence" value="ECO:0007669"/>
    <property type="project" value="TreeGrafter"/>
</dbReference>
<keyword evidence="9" id="KW-1185">Reference proteome</keyword>
<evidence type="ECO:0000256" key="5">
    <source>
        <dbReference type="SAM" id="MobiDB-lite"/>
    </source>
</evidence>
<feature type="compositionally biased region" description="Low complexity" evidence="5">
    <location>
        <begin position="242"/>
        <end position="266"/>
    </location>
</feature>
<feature type="transmembrane region" description="Helical" evidence="6">
    <location>
        <begin position="305"/>
        <end position="325"/>
    </location>
</feature>
<feature type="domain" description="G-protein coupled receptors family 1 profile" evidence="7">
    <location>
        <begin position="30"/>
        <end position="325"/>
    </location>
</feature>
<sequence length="477" mass="53707">MSITTNSKHYGLIVGGQILRCSTAILSFFGSTTITIMILKSKKGLKSPYSRIIFGLSIADMMQSFGIFISPWTSPRNESEFALWSIGTKSTCEATGFFLSVGAGVVPFYIFFLTFYFLRKVKCKVQPKEFRLQEQMLHIFIWLYNIVCSIIPTIKGKISPTRYGSLCVINTEEDLRKSLISLFFYATSGVCFIGILVTLSMLTCYVYNEEKKLVHIRSERPTREINNNDSASEIEQDVLGAENTSNERNTSSNTQEDSNPSSNSSIAMSSLKQSSLYVFTFLLTYLPLLAQLFTNGNKESADKIWVFWLISATWPLAGFLNILIYTRPKVLKFKELHPQMSWLSRFSKVVLSGGEIPAEAMSSRHIRRPESKNNARVYKEVVHPNKAGNQNGSPNDQSNISYPINICMDHQGSSSEVVSSVQCYDLGSHEDVSEDNILYNRESNWSYVEGGSELEIFGAMQEEEEDDDEISEQESAS</sequence>
<evidence type="ECO:0000313" key="9">
    <source>
        <dbReference type="Proteomes" id="UP001054902"/>
    </source>
</evidence>
<keyword evidence="4 6" id="KW-0472">Membrane</keyword>
<dbReference type="GO" id="GO:0004930">
    <property type="term" value="F:G protein-coupled receptor activity"/>
    <property type="evidence" value="ECO:0007669"/>
    <property type="project" value="TreeGrafter"/>
</dbReference>
<dbReference type="SUPFAM" id="SSF81321">
    <property type="entry name" value="Family A G protein-coupled receptor-like"/>
    <property type="match status" value="1"/>
</dbReference>
<keyword evidence="3 6" id="KW-1133">Transmembrane helix</keyword>
<protein>
    <recommendedName>
        <fullName evidence="7">G-protein coupled receptors family 1 profile domain-containing protein</fullName>
    </recommendedName>
</protein>
<dbReference type="EMBL" id="BLLK01000047">
    <property type="protein sequence ID" value="GFH55360.1"/>
    <property type="molecule type" value="Genomic_DNA"/>
</dbReference>
<evidence type="ECO:0000259" key="7">
    <source>
        <dbReference type="PROSITE" id="PS50262"/>
    </source>
</evidence>
<dbReference type="CDD" id="cd00637">
    <property type="entry name" value="7tm_classA_rhodopsin-like"/>
    <property type="match status" value="1"/>
</dbReference>
<comment type="caution">
    <text evidence="8">The sequence shown here is derived from an EMBL/GenBank/DDBJ whole genome shotgun (WGS) entry which is preliminary data.</text>
</comment>
<dbReference type="PANTHER" id="PTHR23112:SF0">
    <property type="entry name" value="TRANSMEMBRANE PROTEIN 116"/>
    <property type="match status" value="1"/>
</dbReference>
<comment type="subcellular location">
    <subcellularLocation>
        <location evidence="1">Membrane</location>
        <topology evidence="1">Multi-pass membrane protein</topology>
    </subcellularLocation>
</comment>
<dbReference type="InterPro" id="IPR017452">
    <property type="entry name" value="GPCR_Rhodpsn_7TM"/>
</dbReference>
<evidence type="ECO:0000313" key="8">
    <source>
        <dbReference type="EMBL" id="GFH55360.1"/>
    </source>
</evidence>
<feature type="transmembrane region" description="Helical" evidence="6">
    <location>
        <begin position="51"/>
        <end position="74"/>
    </location>
</feature>
<accession>A0AAD3D2J5</accession>
<reference evidence="8 9" key="1">
    <citation type="journal article" date="2021" name="Sci. Rep.">
        <title>The genome of the diatom Chaetoceros tenuissimus carries an ancient integrated fragment of an extant virus.</title>
        <authorList>
            <person name="Hongo Y."/>
            <person name="Kimura K."/>
            <person name="Takaki Y."/>
            <person name="Yoshida Y."/>
            <person name="Baba S."/>
            <person name="Kobayashi G."/>
            <person name="Nagasaki K."/>
            <person name="Hano T."/>
            <person name="Tomaru Y."/>
        </authorList>
    </citation>
    <scope>NUCLEOTIDE SEQUENCE [LARGE SCALE GENOMIC DNA]</scope>
    <source>
        <strain evidence="8 9">NIES-3715</strain>
    </source>
</reference>
<feature type="transmembrane region" description="Helical" evidence="6">
    <location>
        <begin position="17"/>
        <end position="39"/>
    </location>
</feature>
<dbReference type="PROSITE" id="PS50262">
    <property type="entry name" value="G_PROTEIN_RECEP_F1_2"/>
    <property type="match status" value="1"/>
</dbReference>
<gene>
    <name evidence="8" type="ORF">CTEN210_11836</name>
</gene>
<evidence type="ECO:0000256" key="2">
    <source>
        <dbReference type="ARBA" id="ARBA00022692"/>
    </source>
</evidence>
<evidence type="ECO:0000256" key="6">
    <source>
        <dbReference type="SAM" id="Phobius"/>
    </source>
</evidence>
<evidence type="ECO:0000256" key="4">
    <source>
        <dbReference type="ARBA" id="ARBA00023136"/>
    </source>
</evidence>
<evidence type="ECO:0000256" key="1">
    <source>
        <dbReference type="ARBA" id="ARBA00004141"/>
    </source>
</evidence>
<feature type="region of interest" description="Disordered" evidence="5">
    <location>
        <begin position="237"/>
        <end position="266"/>
    </location>
</feature>
<proteinExistence type="predicted"/>
<dbReference type="PANTHER" id="PTHR23112">
    <property type="entry name" value="G PROTEIN-COUPLED RECEPTOR 157-RELATED"/>
    <property type="match status" value="1"/>
</dbReference>
<evidence type="ECO:0000256" key="3">
    <source>
        <dbReference type="ARBA" id="ARBA00022989"/>
    </source>
</evidence>